<evidence type="ECO:0008006" key="3">
    <source>
        <dbReference type="Google" id="ProtNLM"/>
    </source>
</evidence>
<accession>A0AAU7PFZ6</accession>
<protein>
    <recommendedName>
        <fullName evidence="3">Holin</fullName>
    </recommendedName>
</protein>
<gene>
    <name evidence="2" type="ORF">G200051</name>
</gene>
<evidence type="ECO:0000256" key="1">
    <source>
        <dbReference type="SAM" id="Coils"/>
    </source>
</evidence>
<keyword evidence="1" id="KW-0175">Coiled coil</keyword>
<name>A0AAU7PFZ6_9VIRU</name>
<proteinExistence type="predicted"/>
<organism evidence="2">
    <name type="scientific">Lactobacillus phage G2-Guo</name>
    <dbReference type="NCBI Taxonomy" id="3155564"/>
    <lineage>
        <taxon>Viruses</taxon>
    </lineage>
</organism>
<evidence type="ECO:0000313" key="2">
    <source>
        <dbReference type="EMBL" id="XBS49025.1"/>
    </source>
</evidence>
<reference evidence="2" key="1">
    <citation type="submission" date="2024-05" db="EMBL/GenBank/DDBJ databases">
        <authorList>
            <person name="Guo T.T."/>
            <person name="Zhang Y."/>
            <person name="Kong J."/>
        </authorList>
    </citation>
    <scope>NUCLEOTIDE SEQUENCE</scope>
</reference>
<dbReference type="EMBL" id="PP779550">
    <property type="protein sequence ID" value="XBS49025.1"/>
    <property type="molecule type" value="Genomic_DNA"/>
</dbReference>
<feature type="coiled-coil region" evidence="1">
    <location>
        <begin position="29"/>
        <end position="84"/>
    </location>
</feature>
<sequence length="105" mass="12439">MVHINWKDILTKFVPLLPTLLMYWASYQLSQAKNNKEEKQDEFTRLNAENTRLSEELDRYRKMVATKEREISKLQKEIIELRKFATGAPMTGALFDEKEKKDDDS</sequence>